<keyword evidence="3" id="KW-1185">Reference proteome</keyword>
<feature type="region of interest" description="Disordered" evidence="1">
    <location>
        <begin position="833"/>
        <end position="852"/>
    </location>
</feature>
<dbReference type="InParanoid" id="K0KUI1"/>
<feature type="compositionally biased region" description="Polar residues" evidence="1">
    <location>
        <begin position="401"/>
        <end position="416"/>
    </location>
</feature>
<feature type="compositionally biased region" description="Low complexity" evidence="1">
    <location>
        <begin position="87"/>
        <end position="98"/>
    </location>
</feature>
<feature type="compositionally biased region" description="Basic and acidic residues" evidence="1">
    <location>
        <begin position="670"/>
        <end position="679"/>
    </location>
</feature>
<protein>
    <submittedName>
        <fullName evidence="2">Midasin</fullName>
    </submittedName>
</protein>
<feature type="compositionally biased region" description="Polar residues" evidence="1">
    <location>
        <begin position="24"/>
        <end position="33"/>
    </location>
</feature>
<feature type="compositionally biased region" description="Basic and acidic residues" evidence="1">
    <location>
        <begin position="524"/>
        <end position="543"/>
    </location>
</feature>
<sequence>MRSFIKTHRRGSSTNIGDGGLPDLNTSSSTTDLASEDKHNSTISANSSTPSSPIRQSTPSSPSIVNKSKKLHRLFQRNKTSSQNLFNLSSPLSPNSPKKSPPPSIIGTRTHEWGNNNGDNSSKSTGNKNSGKSLNPRSSQSSSNSFLSDDEIHQLSTTSTSSRDPFSSTTHITNENESIQLPLNTVLEIPNENLLGPIMREIPGSKEMDKKNRHRRAQIISTDSFKLEDPPEIIPIAELQKQKEISTPEMFNDGFIDPDETVAETIHNEKLRQKRESQIDSNNKDLQDNEQDENEYQSDNDSEFSFEQDNKQGRNVSIRYYKSPAEDLEERQIQNVKEQGFYVNDLIDDDFDEDLNYYDEYGDDYNDDEEIFNKRYFSDEEDDTTHVNNTVGVVDDKPQITPENSINIDQKENQSPPVGYDNQNEIQDEDQDEYYDDYDEDDFNDDEDAFNNKYFSDDEEDIEPMKRSLVNPNITPENSFLDNSSKIETPLVENFEDEVTHKEEDDNEGEDIAAGSMLSSLLSTDKKNEKVINENEDETKNDNADEDVAARDIFSSLLDSNEKENENKKSNVQNNNEEKQEEEDSTARDMFSSLLGSDQIKNKISNDSIKKNNNNNDDDDDDDDLKASSMFSSLLGKKNDNSMPGNNKDNSAKPVYPSHKNGSFHGSHLQLDEAQRRPNDDLLKPRKLLKYHQISTSLDQDVPQNRYSWLSEDEDFHNNNNLDGINSSFSFDSLLDEINNIPEDLEFGNEKPEQSQSRSRSMNSSIKRNKGVYEDLPQNTKFENNNKTVTLFNRPSRQNSIKSNNSSEFQNNNNEFGYLTPNGSFTLPNPMFANNQNNELSPITEGSIDGSP</sequence>
<feature type="compositionally biased region" description="Low complexity" evidence="1">
    <location>
        <begin position="41"/>
        <end position="54"/>
    </location>
</feature>
<gene>
    <name evidence="2" type="ORF">BN7_6420</name>
</gene>
<feature type="compositionally biased region" description="Polar residues" evidence="1">
    <location>
        <begin position="792"/>
        <end position="802"/>
    </location>
</feature>
<feature type="compositionally biased region" description="Acidic residues" evidence="1">
    <location>
        <begin position="288"/>
        <end position="306"/>
    </location>
</feature>
<feature type="compositionally biased region" description="Low complexity" evidence="1">
    <location>
        <begin position="754"/>
        <end position="765"/>
    </location>
</feature>
<feature type="compositionally biased region" description="Low complexity" evidence="1">
    <location>
        <begin position="602"/>
        <end position="615"/>
    </location>
</feature>
<organism evidence="2 3">
    <name type="scientific">Wickerhamomyces ciferrii (strain ATCC 14091 / BCRC 22168 / CBS 111 / JCM 3599 / NBRC 0793 / NRRL Y-1031 F-60-10)</name>
    <name type="common">Yeast</name>
    <name type="synonym">Pichia ciferrii</name>
    <dbReference type="NCBI Taxonomy" id="1206466"/>
    <lineage>
        <taxon>Eukaryota</taxon>
        <taxon>Fungi</taxon>
        <taxon>Dikarya</taxon>
        <taxon>Ascomycota</taxon>
        <taxon>Saccharomycotina</taxon>
        <taxon>Saccharomycetes</taxon>
        <taxon>Phaffomycetales</taxon>
        <taxon>Wickerhamomycetaceae</taxon>
        <taxon>Wickerhamomyces</taxon>
    </lineage>
</organism>
<feature type="compositionally biased region" description="Basic residues" evidence="1">
    <location>
        <begin position="1"/>
        <end position="11"/>
    </location>
</feature>
<feature type="compositionally biased region" description="Polar residues" evidence="1">
    <location>
        <begin position="470"/>
        <end position="487"/>
    </location>
</feature>
<feature type="region of interest" description="Disordered" evidence="1">
    <location>
        <begin position="386"/>
        <end position="424"/>
    </location>
</feature>
<proteinExistence type="predicted"/>
<dbReference type="Proteomes" id="UP000009328">
    <property type="component" value="Unassembled WGS sequence"/>
</dbReference>
<feature type="compositionally biased region" description="Low complexity" evidence="1">
    <location>
        <begin position="803"/>
        <end position="813"/>
    </location>
</feature>
<feature type="compositionally biased region" description="Basic and acidic residues" evidence="1">
    <location>
        <begin position="272"/>
        <end position="287"/>
    </location>
</feature>
<evidence type="ECO:0000313" key="2">
    <source>
        <dbReference type="EMBL" id="CCH46821.1"/>
    </source>
</evidence>
<evidence type="ECO:0000313" key="3">
    <source>
        <dbReference type="Proteomes" id="UP000009328"/>
    </source>
</evidence>
<feature type="region of interest" description="Disordered" evidence="1">
    <location>
        <begin position="742"/>
        <end position="780"/>
    </location>
</feature>
<feature type="region of interest" description="Disordered" evidence="1">
    <location>
        <begin position="272"/>
        <end position="311"/>
    </location>
</feature>
<feature type="compositionally biased region" description="Polar residues" evidence="1">
    <location>
        <begin position="154"/>
        <end position="175"/>
    </location>
</feature>
<feature type="compositionally biased region" description="Polar residues" evidence="1">
    <location>
        <begin position="55"/>
        <end position="65"/>
    </location>
</feature>
<feature type="region of interest" description="Disordered" evidence="1">
    <location>
        <begin position="792"/>
        <end position="813"/>
    </location>
</feature>
<dbReference type="EMBL" id="CAIF01000274">
    <property type="protein sequence ID" value="CCH46821.1"/>
    <property type="molecule type" value="Genomic_DNA"/>
</dbReference>
<accession>K0KUI1</accession>
<name>K0KUI1_WICCF</name>
<feature type="region of interest" description="Disordered" evidence="1">
    <location>
        <begin position="519"/>
        <end position="679"/>
    </location>
</feature>
<feature type="region of interest" description="Disordered" evidence="1">
    <location>
        <begin position="1"/>
        <end position="65"/>
    </location>
</feature>
<evidence type="ECO:0000256" key="1">
    <source>
        <dbReference type="SAM" id="MobiDB-lite"/>
    </source>
</evidence>
<feature type="compositionally biased region" description="Basic and acidic residues" evidence="1">
    <location>
        <begin position="560"/>
        <end position="569"/>
    </location>
</feature>
<reference evidence="2 3" key="1">
    <citation type="journal article" date="2012" name="Eukaryot. Cell">
        <title>Draft genome sequence of Wickerhamomyces ciferrii NRRL Y-1031 F-60-10.</title>
        <authorList>
            <person name="Schneider J."/>
            <person name="Andrea H."/>
            <person name="Blom J."/>
            <person name="Jaenicke S."/>
            <person name="Ruckert C."/>
            <person name="Schorsch C."/>
            <person name="Szczepanowski R."/>
            <person name="Farwick M."/>
            <person name="Goesmann A."/>
            <person name="Puhler A."/>
            <person name="Schaffer S."/>
            <person name="Tauch A."/>
            <person name="Kohler T."/>
            <person name="Brinkrolf K."/>
        </authorList>
    </citation>
    <scope>NUCLEOTIDE SEQUENCE [LARGE SCALE GENOMIC DNA]</scope>
    <source>
        <strain evidence="3">ATCC 14091 / BCRC 22168 / CBS 111 / JCM 3599 / NBRC 0793 / NRRL Y-1031 F-60-10</strain>
    </source>
</reference>
<feature type="region of interest" description="Disordered" evidence="1">
    <location>
        <begin position="80"/>
        <end position="175"/>
    </location>
</feature>
<comment type="caution">
    <text evidence="2">The sequence shown here is derived from an EMBL/GenBank/DDBJ whole genome shotgun (WGS) entry which is preliminary data.</text>
</comment>
<dbReference type="eggNOG" id="ENOG502SF3E">
    <property type="taxonomic scope" value="Eukaryota"/>
</dbReference>
<feature type="compositionally biased region" description="Low complexity" evidence="1">
    <location>
        <begin position="114"/>
        <end position="147"/>
    </location>
</feature>
<dbReference type="AlphaFoldDB" id="K0KUI1"/>
<feature type="region of interest" description="Disordered" evidence="1">
    <location>
        <begin position="442"/>
        <end position="489"/>
    </location>
</feature>
<dbReference type="HOGENOM" id="CLU_374720_0_0_1"/>